<gene>
    <name evidence="2" type="primary">ygfZ</name>
    <name evidence="2" type="ORF">Q3O59_09180</name>
</gene>
<dbReference type="InterPro" id="IPR048451">
    <property type="entry name" value="YgfZ_barrel"/>
</dbReference>
<evidence type="ECO:0000313" key="2">
    <source>
        <dbReference type="EMBL" id="MDP4529202.1"/>
    </source>
</evidence>
<dbReference type="EMBL" id="JAUZVY010000003">
    <property type="protein sequence ID" value="MDP4529202.1"/>
    <property type="molecule type" value="Genomic_DNA"/>
</dbReference>
<accession>A0ABT9GQE7</accession>
<organism evidence="2 3">
    <name type="scientific">Alkalimonas delamerensis</name>
    <dbReference type="NCBI Taxonomy" id="265981"/>
    <lineage>
        <taxon>Bacteria</taxon>
        <taxon>Pseudomonadati</taxon>
        <taxon>Pseudomonadota</taxon>
        <taxon>Gammaproteobacteria</taxon>
        <taxon>Alkalimonas</taxon>
    </lineage>
</organism>
<dbReference type="InterPro" id="IPR029043">
    <property type="entry name" value="GcvT/YgfZ_C"/>
</dbReference>
<feature type="domain" description="tRNA-modifying protein YgfZ-like beta-barrel" evidence="1">
    <location>
        <begin position="251"/>
        <end position="317"/>
    </location>
</feature>
<dbReference type="NCBIfam" id="TIGR03317">
    <property type="entry name" value="ygfZ_signature"/>
    <property type="match status" value="1"/>
</dbReference>
<dbReference type="SUPFAM" id="SSF103025">
    <property type="entry name" value="Folate-binding domain"/>
    <property type="match status" value="1"/>
</dbReference>
<sequence>MKNTIIMQSSWIQADQLARLSNQASPVCLAPLPAFDVLRAHGPDAIKYLQSQSTCDLRRLNDTNVLRGAHCDAKGKMWSVFQLLQADQDELLVVAHRDELAASLAQWKKFGVFSKVQFEPGQLDWAVFGISGEQAAVSVLLQQLGFVAAEPGERQSSNGCHLLCLAPNHYLLLSPHPQARQWLEDSTLPLAAPTRWLQAHIQHGLCYLEQENIGHYVPQMLNLQAQDAISFDKGCYMGQEMVARMKYLGKNKRAAFIATATTEHTPVAGTDIEMQLESNWRRAGQVINAVNVNQQLWVLAVLPNDTTAATQLRLASDPETVLQMQPLPYTLQ</sequence>
<dbReference type="SUPFAM" id="SSF101790">
    <property type="entry name" value="Aminomethyltransferase beta-barrel domain"/>
    <property type="match status" value="1"/>
</dbReference>
<dbReference type="Gene3D" id="3.30.70.1630">
    <property type="match status" value="1"/>
</dbReference>
<dbReference type="Proteomes" id="UP001236258">
    <property type="component" value="Unassembled WGS sequence"/>
</dbReference>
<comment type="caution">
    <text evidence="2">The sequence shown here is derived from an EMBL/GenBank/DDBJ whole genome shotgun (WGS) entry which is preliminary data.</text>
</comment>
<dbReference type="InterPro" id="IPR017703">
    <property type="entry name" value="YgfZ/GCV_T_CS"/>
</dbReference>
<reference evidence="2 3" key="1">
    <citation type="submission" date="2023-08" db="EMBL/GenBank/DDBJ databases">
        <authorList>
            <person name="Joshi A."/>
            <person name="Thite S."/>
        </authorList>
    </citation>
    <scope>NUCLEOTIDE SEQUENCE [LARGE SCALE GENOMIC DNA]</scope>
    <source>
        <strain evidence="2 3">1E1</strain>
    </source>
</reference>
<dbReference type="PANTHER" id="PTHR22602:SF0">
    <property type="entry name" value="TRANSFERASE CAF17, MITOCHONDRIAL-RELATED"/>
    <property type="match status" value="1"/>
</dbReference>
<keyword evidence="3" id="KW-1185">Reference proteome</keyword>
<dbReference type="Gene3D" id="3.30.70.1400">
    <property type="entry name" value="Aminomethyltransferase beta-barrel domains"/>
    <property type="match status" value="1"/>
</dbReference>
<dbReference type="Pfam" id="PF21130">
    <property type="entry name" value="YgfZ_barrel"/>
    <property type="match status" value="1"/>
</dbReference>
<dbReference type="InterPro" id="IPR045179">
    <property type="entry name" value="YgfZ/GcvT"/>
</dbReference>
<dbReference type="NCBIfam" id="NF007110">
    <property type="entry name" value="PRK09559.1"/>
    <property type="match status" value="1"/>
</dbReference>
<dbReference type="PANTHER" id="PTHR22602">
    <property type="entry name" value="TRANSFERASE CAF17, MITOCHONDRIAL-RELATED"/>
    <property type="match status" value="1"/>
</dbReference>
<evidence type="ECO:0000313" key="3">
    <source>
        <dbReference type="Proteomes" id="UP001236258"/>
    </source>
</evidence>
<protein>
    <submittedName>
        <fullName evidence="2">tRNA-modifying protein YgfZ</fullName>
    </submittedName>
</protein>
<evidence type="ECO:0000259" key="1">
    <source>
        <dbReference type="Pfam" id="PF21130"/>
    </source>
</evidence>
<dbReference type="RefSeq" id="WP_305945298.1">
    <property type="nucleotide sequence ID" value="NZ_JAUZVY010000003.1"/>
</dbReference>
<name>A0ABT9GQE7_9GAMM</name>
<dbReference type="Gene3D" id="2.40.30.160">
    <property type="match status" value="1"/>
</dbReference>
<proteinExistence type="predicted"/>